<dbReference type="AlphaFoldDB" id="A0A0D0C296"/>
<evidence type="ECO:0000313" key="3">
    <source>
        <dbReference type="Proteomes" id="UP000053593"/>
    </source>
</evidence>
<evidence type="ECO:0000256" key="1">
    <source>
        <dbReference type="SAM" id="MobiDB-lite"/>
    </source>
</evidence>
<accession>A0A0D0C296</accession>
<dbReference type="HOGENOM" id="CLU_3129731_0_0_1"/>
<gene>
    <name evidence="2" type="ORF">GYMLUDRAFT_114670</name>
</gene>
<proteinExistence type="predicted"/>
<sequence>NAVAGAAHDAEQRFPPPNCHPGTRTQILEILRNWVNDSTKTAPIYWLYGA</sequence>
<feature type="non-terminal residue" evidence="2">
    <location>
        <position position="1"/>
    </location>
</feature>
<feature type="region of interest" description="Disordered" evidence="1">
    <location>
        <begin position="1"/>
        <end position="21"/>
    </location>
</feature>
<name>A0A0D0C296_9AGAR</name>
<reference evidence="2 3" key="1">
    <citation type="submission" date="2014-04" db="EMBL/GenBank/DDBJ databases">
        <title>Evolutionary Origins and Diversification of the Mycorrhizal Mutualists.</title>
        <authorList>
            <consortium name="DOE Joint Genome Institute"/>
            <consortium name="Mycorrhizal Genomics Consortium"/>
            <person name="Kohler A."/>
            <person name="Kuo A."/>
            <person name="Nagy L.G."/>
            <person name="Floudas D."/>
            <person name="Copeland A."/>
            <person name="Barry K.W."/>
            <person name="Cichocki N."/>
            <person name="Veneault-Fourrey C."/>
            <person name="LaButti K."/>
            <person name="Lindquist E.A."/>
            <person name="Lipzen A."/>
            <person name="Lundell T."/>
            <person name="Morin E."/>
            <person name="Murat C."/>
            <person name="Riley R."/>
            <person name="Ohm R."/>
            <person name="Sun H."/>
            <person name="Tunlid A."/>
            <person name="Henrissat B."/>
            <person name="Grigoriev I.V."/>
            <person name="Hibbett D.S."/>
            <person name="Martin F."/>
        </authorList>
    </citation>
    <scope>NUCLEOTIDE SEQUENCE [LARGE SCALE GENOMIC DNA]</scope>
    <source>
        <strain evidence="2 3">FD-317 M1</strain>
    </source>
</reference>
<dbReference type="Proteomes" id="UP000053593">
    <property type="component" value="Unassembled WGS sequence"/>
</dbReference>
<evidence type="ECO:0000313" key="2">
    <source>
        <dbReference type="EMBL" id="KIK51962.1"/>
    </source>
</evidence>
<organism evidence="2 3">
    <name type="scientific">Collybiopsis luxurians FD-317 M1</name>
    <dbReference type="NCBI Taxonomy" id="944289"/>
    <lineage>
        <taxon>Eukaryota</taxon>
        <taxon>Fungi</taxon>
        <taxon>Dikarya</taxon>
        <taxon>Basidiomycota</taxon>
        <taxon>Agaricomycotina</taxon>
        <taxon>Agaricomycetes</taxon>
        <taxon>Agaricomycetidae</taxon>
        <taxon>Agaricales</taxon>
        <taxon>Marasmiineae</taxon>
        <taxon>Omphalotaceae</taxon>
        <taxon>Collybiopsis</taxon>
        <taxon>Collybiopsis luxurians</taxon>
    </lineage>
</organism>
<keyword evidence="3" id="KW-1185">Reference proteome</keyword>
<feature type="non-terminal residue" evidence="2">
    <location>
        <position position="50"/>
    </location>
</feature>
<dbReference type="EMBL" id="KN834851">
    <property type="protein sequence ID" value="KIK51962.1"/>
    <property type="molecule type" value="Genomic_DNA"/>
</dbReference>
<dbReference type="OrthoDB" id="2928561at2759"/>
<protein>
    <submittedName>
        <fullName evidence="2">Uncharacterized protein</fullName>
    </submittedName>
</protein>